<dbReference type="GeneID" id="14406639"/>
<gene>
    <name evidence="3" type="ordered locus">Metho_2126</name>
</gene>
<dbReference type="RefSeq" id="WP_015325455.1">
    <property type="nucleotide sequence ID" value="NC_019977.1"/>
</dbReference>
<evidence type="ECO:0000313" key="4">
    <source>
        <dbReference type="Proteomes" id="UP000010866"/>
    </source>
</evidence>
<dbReference type="PANTHER" id="PTHR11365:SF2">
    <property type="entry name" value="5-OXOPROLINASE"/>
    <property type="match status" value="1"/>
</dbReference>
<dbReference type="SUPFAM" id="SSF53067">
    <property type="entry name" value="Actin-like ATPase domain"/>
    <property type="match status" value="1"/>
</dbReference>
<evidence type="ECO:0000259" key="1">
    <source>
        <dbReference type="Pfam" id="PF01968"/>
    </source>
</evidence>
<accession>L0L054</accession>
<protein>
    <submittedName>
        <fullName evidence="3">N-methylhydantoinase A/acetone carboxylase, beta subunit</fullName>
    </submittedName>
</protein>
<dbReference type="Pfam" id="PF01968">
    <property type="entry name" value="Hydantoinase_A"/>
    <property type="match status" value="1"/>
</dbReference>
<dbReference type="EMBL" id="CP003362">
    <property type="protein sequence ID" value="AGB50290.1"/>
    <property type="molecule type" value="Genomic_DNA"/>
</dbReference>
<dbReference type="Pfam" id="PF05378">
    <property type="entry name" value="Hydant_A_N"/>
    <property type="match status" value="1"/>
</dbReference>
<dbReference type="PANTHER" id="PTHR11365">
    <property type="entry name" value="5-OXOPROLINASE RELATED"/>
    <property type="match status" value="1"/>
</dbReference>
<dbReference type="InterPro" id="IPR008040">
    <property type="entry name" value="Hydant_A_N"/>
</dbReference>
<dbReference type="GO" id="GO:0006749">
    <property type="term" value="P:glutathione metabolic process"/>
    <property type="evidence" value="ECO:0007669"/>
    <property type="project" value="TreeGrafter"/>
</dbReference>
<evidence type="ECO:0000259" key="2">
    <source>
        <dbReference type="Pfam" id="PF05378"/>
    </source>
</evidence>
<dbReference type="OrthoDB" id="8261at2157"/>
<dbReference type="HOGENOM" id="CLU_014140_1_0_2"/>
<keyword evidence="4" id="KW-1185">Reference proteome</keyword>
<dbReference type="Proteomes" id="UP000010866">
    <property type="component" value="Chromosome"/>
</dbReference>
<name>L0L054_METHD</name>
<dbReference type="GO" id="GO:0005829">
    <property type="term" value="C:cytosol"/>
    <property type="evidence" value="ECO:0007669"/>
    <property type="project" value="TreeGrafter"/>
</dbReference>
<dbReference type="InterPro" id="IPR002821">
    <property type="entry name" value="Hydantoinase_A"/>
</dbReference>
<proteinExistence type="predicted"/>
<evidence type="ECO:0000313" key="3">
    <source>
        <dbReference type="EMBL" id="AGB50290.1"/>
    </source>
</evidence>
<reference evidence="4" key="1">
    <citation type="submission" date="2012-02" db="EMBL/GenBank/DDBJ databases">
        <title>Complete sequence of chromosome of Methanomethylovorans hollandica DSM 15978.</title>
        <authorList>
            <person name="Lucas S."/>
            <person name="Copeland A."/>
            <person name="Lapidus A."/>
            <person name="Glavina del Rio T."/>
            <person name="Dalin E."/>
            <person name="Tice H."/>
            <person name="Bruce D."/>
            <person name="Goodwin L."/>
            <person name="Pitluck S."/>
            <person name="Peters L."/>
            <person name="Mikhailova N."/>
            <person name="Held B."/>
            <person name="Kyrpides N."/>
            <person name="Mavromatis K."/>
            <person name="Ivanova N."/>
            <person name="Brettin T."/>
            <person name="Detter J.C."/>
            <person name="Han C."/>
            <person name="Larimer F."/>
            <person name="Land M."/>
            <person name="Hauser L."/>
            <person name="Markowitz V."/>
            <person name="Cheng J.-F."/>
            <person name="Hugenholtz P."/>
            <person name="Woyke T."/>
            <person name="Wu D."/>
            <person name="Spring S."/>
            <person name="Schroeder M."/>
            <person name="Brambilla E."/>
            <person name="Klenk H.-P."/>
            <person name="Eisen J.A."/>
        </authorList>
    </citation>
    <scope>NUCLEOTIDE SEQUENCE [LARGE SCALE GENOMIC DNA]</scope>
    <source>
        <strain evidence="4">DSM 15978 / NBRC 107637 / DMS1</strain>
    </source>
</reference>
<dbReference type="AlphaFoldDB" id="L0L054"/>
<sequence>MHYGLGIDTGGTYTDAVLLRGSDGMIVDSKKAFTTYPDLQIGISSVLDALDQELLSQVNLVSVSTTLSTNSLLEGTGTPVGLILIGQHPVDKEFPTTDFIVVPGGHGPSGEEEVPLDSEVIREFGIGTKDKVSAYAISAFFGTRNPDHELRAKSLIQKITGKPVVCGHELSQELGAYERAVTAVLNAQLIPVTHHFVSAVMADIRKRGIDARMLMLKCDGSVYNLEDALEKPIETIFSGPAASLLGASYLAKLDTCAAIDVGGTSTDVSAIYHGVPEISASGSMVGGWKTRVRAMKMETSATGGDSHVWITDGKVKIGPRRVIPLCVAAIKYPGLLQKLNLMRLLPRKSLDENYQPTKFFVRTGYASNGLNNEEAEMLQHIGSDPISIHELYKYMHAMPSGKIIDSLIKKRLVQAIGFTPTDALHVRGEYTAWNLDASHMGAELLSRHNGSKKYEFCTHVKEHVARNMAYSQMAFLLPERSRPLVDDLLSGLYPAKFSLKLPIVLLGGPVKAYSEEMSALLDAEIIVPEHADVGNAVGALAGKGVKKVEVLIMPVSIEKPAEDFLIFYPGGREHVVDYREAFERARQIGLDMVLEYENRCGVSKEETQTNISVKNISPENWPYPPLETRITVVGIGNPMMIIKK</sequence>
<feature type="domain" description="Hydantoinase/oxoprolinase N-terminal" evidence="2">
    <location>
        <begin position="5"/>
        <end position="159"/>
    </location>
</feature>
<dbReference type="InterPro" id="IPR045079">
    <property type="entry name" value="Oxoprolinase-like"/>
</dbReference>
<dbReference type="GO" id="GO:0017168">
    <property type="term" value="F:5-oxoprolinase (ATP-hydrolyzing) activity"/>
    <property type="evidence" value="ECO:0007669"/>
    <property type="project" value="TreeGrafter"/>
</dbReference>
<dbReference type="KEGG" id="mhz:Metho_2126"/>
<feature type="domain" description="Hydantoinase A/oxoprolinase" evidence="1">
    <location>
        <begin position="179"/>
        <end position="320"/>
    </location>
</feature>
<dbReference type="InterPro" id="IPR043129">
    <property type="entry name" value="ATPase_NBD"/>
</dbReference>
<dbReference type="STRING" id="867904.Metho_2126"/>
<organism evidence="3 4">
    <name type="scientific">Methanomethylovorans hollandica (strain DSM 15978 / NBRC 107637 / DMS1)</name>
    <dbReference type="NCBI Taxonomy" id="867904"/>
    <lineage>
        <taxon>Archaea</taxon>
        <taxon>Methanobacteriati</taxon>
        <taxon>Methanobacteriota</taxon>
        <taxon>Stenosarchaea group</taxon>
        <taxon>Methanomicrobia</taxon>
        <taxon>Methanosarcinales</taxon>
        <taxon>Methanosarcinaceae</taxon>
        <taxon>Methanomethylovorans</taxon>
    </lineage>
</organism>